<organism evidence="2 3">
    <name type="scientific">Streptococcus zhangguiae</name>
    <dbReference type="NCBI Taxonomy" id="2664091"/>
    <lineage>
        <taxon>Bacteria</taxon>
        <taxon>Bacillati</taxon>
        <taxon>Bacillota</taxon>
        <taxon>Bacilli</taxon>
        <taxon>Lactobacillales</taxon>
        <taxon>Streptococcaceae</taxon>
        <taxon>Streptococcus</taxon>
    </lineage>
</organism>
<dbReference type="Proteomes" id="UP000435423">
    <property type="component" value="Unassembled WGS sequence"/>
</dbReference>
<sequence length="189" mass="21894">MNELIQEMNHERERLNDTLKHKEEIIADMKEQVTRYQSKELLVSEVIIEAKDLAKNIIKDAHKEASDIRSSTEKEIAERLSEFELSMAELEAIKREIVTQETVLKSELKGVLQKHLEVLDDADLSTFVDVSQEIDMSLDLTQNVKKHIQDSEKVVQEDTNKKIIDLISKSKQLIAEVDDIPTYNFEQLF</sequence>
<reference evidence="2 3" key="1">
    <citation type="submission" date="2019-10" db="EMBL/GenBank/DDBJ databases">
        <title>Streptococcis sp, isolated from the respiratory tract of Marmot.</title>
        <authorList>
            <person name="Zhang G."/>
        </authorList>
    </citation>
    <scope>NUCLEOTIDE SEQUENCE [LARGE SCALE GENOMIC DNA]</scope>
    <source>
        <strain evidence="3">zg-70</strain>
    </source>
</reference>
<feature type="coiled-coil region" evidence="1">
    <location>
        <begin position="1"/>
        <end position="39"/>
    </location>
</feature>
<comment type="caution">
    <text evidence="2">The sequence shown here is derived from an EMBL/GenBank/DDBJ whole genome shotgun (WGS) entry which is preliminary data.</text>
</comment>
<evidence type="ECO:0000256" key="1">
    <source>
        <dbReference type="SAM" id="Coils"/>
    </source>
</evidence>
<evidence type="ECO:0000313" key="2">
    <source>
        <dbReference type="EMBL" id="MWV56722.1"/>
    </source>
</evidence>
<accession>A0A6I4RUA3</accession>
<name>A0A6I4RUA3_9STRE</name>
<dbReference type="EMBL" id="WUBJ01000008">
    <property type="protein sequence ID" value="MWV56722.1"/>
    <property type="molecule type" value="Genomic_DNA"/>
</dbReference>
<gene>
    <name evidence="2" type="ORF">GGH11_07020</name>
</gene>
<dbReference type="AlphaFoldDB" id="A0A6I4RUA3"/>
<keyword evidence="1" id="KW-0175">Coiled coil</keyword>
<protein>
    <submittedName>
        <fullName evidence="2">Uncharacterized protein</fullName>
    </submittedName>
</protein>
<proteinExistence type="predicted"/>
<evidence type="ECO:0000313" key="3">
    <source>
        <dbReference type="Proteomes" id="UP000435423"/>
    </source>
</evidence>